<dbReference type="AlphaFoldDB" id="A0A1H4A267"/>
<dbReference type="RefSeq" id="WP_175478812.1">
    <property type="nucleotide sequence ID" value="NZ_FNQM01000004.1"/>
</dbReference>
<evidence type="ECO:0000313" key="2">
    <source>
        <dbReference type="Proteomes" id="UP000198703"/>
    </source>
</evidence>
<proteinExistence type="predicted"/>
<name>A0A1H4A267_9RHOB</name>
<dbReference type="Proteomes" id="UP000198703">
    <property type="component" value="Unassembled WGS sequence"/>
</dbReference>
<dbReference type="Gene3D" id="3.30.1360.120">
    <property type="entry name" value="Probable tRNA modification gtpase trme, domain 1"/>
    <property type="match status" value="1"/>
</dbReference>
<reference evidence="1 2" key="1">
    <citation type="submission" date="2016-10" db="EMBL/GenBank/DDBJ databases">
        <authorList>
            <person name="de Groot N.N."/>
        </authorList>
    </citation>
    <scope>NUCLEOTIDE SEQUENCE [LARGE SCALE GENOMIC DNA]</scope>
    <source>
        <strain evidence="1 2">DSM 15345</strain>
    </source>
</reference>
<protein>
    <submittedName>
        <fullName evidence="1">Sarcosine oxidase subunit gamma</fullName>
    </submittedName>
</protein>
<keyword evidence="2" id="KW-1185">Reference proteome</keyword>
<dbReference type="EMBL" id="FNQM01000004">
    <property type="protein sequence ID" value="SEA29721.1"/>
    <property type="molecule type" value="Genomic_DNA"/>
</dbReference>
<gene>
    <name evidence="1" type="ORF">SAMN05444370_10422</name>
</gene>
<accession>A0A1H4A267</accession>
<sequence>MLDALTPALPADDPFEGLALSARAGALSIAPLPARARFVLRGGADAAQAAALGEAPPARVGAAVEARHARILKLGPDEWRLCAPMADGPALAASLAGALGGVPHSLVETTDRDCGAVVEGPLALEALSCGCPLNLAALPVPAATRTLFGQLDALILRTGPERFEVEVWRSFGAHLRLHLCTIARELDIGL</sequence>
<organism evidence="1 2">
    <name type="scientific">Rubrimonas cliftonensis</name>
    <dbReference type="NCBI Taxonomy" id="89524"/>
    <lineage>
        <taxon>Bacteria</taxon>
        <taxon>Pseudomonadati</taxon>
        <taxon>Pseudomonadota</taxon>
        <taxon>Alphaproteobacteria</taxon>
        <taxon>Rhodobacterales</taxon>
        <taxon>Paracoccaceae</taxon>
        <taxon>Rubrimonas</taxon>
    </lineage>
</organism>
<evidence type="ECO:0000313" key="1">
    <source>
        <dbReference type="EMBL" id="SEA29721.1"/>
    </source>
</evidence>
<dbReference type="InterPro" id="IPR027266">
    <property type="entry name" value="TrmE/GcvT-like"/>
</dbReference>
<dbReference type="Gene3D" id="3.30.70.1520">
    <property type="entry name" value="Heterotetrameric sarcosine oxidase"/>
    <property type="match status" value="1"/>
</dbReference>
<dbReference type="SUPFAM" id="SSF103025">
    <property type="entry name" value="Folate-binding domain"/>
    <property type="match status" value="1"/>
</dbReference>
<dbReference type="STRING" id="89524.SAMN05444370_10422"/>